<comment type="similarity">
    <text evidence="1">Belongs to the barstar family.</text>
</comment>
<organism evidence="3 4">
    <name type="scientific">Paenibacillus hodogayensis</name>
    <dbReference type="NCBI Taxonomy" id="279208"/>
    <lineage>
        <taxon>Bacteria</taxon>
        <taxon>Bacillati</taxon>
        <taxon>Bacillota</taxon>
        <taxon>Bacilli</taxon>
        <taxon>Bacillales</taxon>
        <taxon>Paenibacillaceae</taxon>
        <taxon>Paenibacillus</taxon>
    </lineage>
</organism>
<accession>A0ABV5VYA7</accession>
<evidence type="ECO:0000259" key="2">
    <source>
        <dbReference type="Pfam" id="PF01337"/>
    </source>
</evidence>
<comment type="caution">
    <text evidence="3">The sequence shown here is derived from an EMBL/GenBank/DDBJ whole genome shotgun (WGS) entry which is preliminary data.</text>
</comment>
<gene>
    <name evidence="3" type="ORF">ACFFNY_16850</name>
</gene>
<keyword evidence="4" id="KW-1185">Reference proteome</keyword>
<name>A0ABV5VYA7_9BACL</name>
<protein>
    <submittedName>
        <fullName evidence="3">Barstar family protein</fullName>
    </submittedName>
</protein>
<evidence type="ECO:0000313" key="3">
    <source>
        <dbReference type="EMBL" id="MFB9753238.1"/>
    </source>
</evidence>
<dbReference type="Pfam" id="PF01337">
    <property type="entry name" value="Barstar"/>
    <property type="match status" value="1"/>
</dbReference>
<evidence type="ECO:0000256" key="1">
    <source>
        <dbReference type="ARBA" id="ARBA00006845"/>
    </source>
</evidence>
<reference evidence="3 4" key="1">
    <citation type="submission" date="2024-09" db="EMBL/GenBank/DDBJ databases">
        <authorList>
            <person name="Sun Q."/>
            <person name="Mori K."/>
        </authorList>
    </citation>
    <scope>NUCLEOTIDE SEQUENCE [LARGE SCALE GENOMIC DNA]</scope>
    <source>
        <strain evidence="3 4">JCM 12520</strain>
    </source>
</reference>
<dbReference type="EMBL" id="JBHMAG010000012">
    <property type="protein sequence ID" value="MFB9753238.1"/>
    <property type="molecule type" value="Genomic_DNA"/>
</dbReference>
<sequence length="94" mass="11095">MSKVVELTQSEADRYENVHDWLKRELDLPEWYGHNLDALWDCITGHLPKPLRIRWIADSEHEERYSAIVEVFRDAADQYDDISFEYVAGRQEGG</sequence>
<dbReference type="RefSeq" id="WP_344901962.1">
    <property type="nucleotide sequence ID" value="NZ_BAAAYO010000001.1"/>
</dbReference>
<dbReference type="InterPro" id="IPR035905">
    <property type="entry name" value="Barstar-like_sf"/>
</dbReference>
<feature type="domain" description="Barstar (barnase inhibitor)" evidence="2">
    <location>
        <begin position="3"/>
        <end position="82"/>
    </location>
</feature>
<proteinExistence type="inferred from homology"/>
<dbReference type="SUPFAM" id="SSF52038">
    <property type="entry name" value="Barstar-related"/>
    <property type="match status" value="1"/>
</dbReference>
<dbReference type="InterPro" id="IPR000468">
    <property type="entry name" value="Barstar"/>
</dbReference>
<evidence type="ECO:0000313" key="4">
    <source>
        <dbReference type="Proteomes" id="UP001589619"/>
    </source>
</evidence>
<dbReference type="Proteomes" id="UP001589619">
    <property type="component" value="Unassembled WGS sequence"/>
</dbReference>
<dbReference type="Gene3D" id="3.30.370.10">
    <property type="entry name" value="Barstar-like"/>
    <property type="match status" value="1"/>
</dbReference>